<keyword evidence="8" id="KW-1185">Reference proteome</keyword>
<keyword evidence="2" id="KW-0547">Nucleotide-binding</keyword>
<dbReference type="PANTHER" id="PTHR43788">
    <property type="entry name" value="DNA2/NAM7 HELICASE FAMILY MEMBER"/>
    <property type="match status" value="1"/>
</dbReference>
<sequence length="1715" mass="197007">MSISDPGENYDLSNEEKTLYELSVEALDDENDIQGIDVQDSQLLAHGLKLSERCKKQYCTPAKRERKFVYDAEYPRDKLIALCQRQPKTFKKCKLQVESSHGAVCTNLDLNDEISKIEISGRSKCGKAYSDDVVVVEVLKDNSSKDNYIPRLNKSTQKDETVYGHVRGVLERKRFKNVDHPVFVCVLDDFQNYLMKPLCKTVPKLSIHRRQCENDFQIELYDYIEDKRDLRFKEVVTLDLNSKKAYVFLVALLDWEEQYPLGVVIKMIKASENMFSNQDILRLQFQAPFLYKEATIMKVNSILEEMPSEPTARFAKGRKDLSDCLDVFTIDPQGSRDLDDALSIEKVCDDIYQVGVHIADVTSLVLKDDPVDLEARERATTFYQGQGTRPYHMLPEPLSNNLCSLLPGKRRLTISVFLKLGSDGKLREKPTIEKTIVRSTQQYTYEDVQTIIDHRIQTDEHAKKIQVLLKLTQEMRKIRMKGKRFAFPVESDLNEDVESVIDTSEAHALVEELMILTNMTIANFITRNKLLANAMVLRCQSEPPKDQIEKWKKKYFMISNFVMHLQDLKLHQQQSPLSVKDESLKLRYRNTIPFQKWVWREMMQAVEDQNIPKLKQLIGSDELHPEICMAYEEWIGLMETAEYRCVGSLKNQKRDGKHFSLDIFPYTHFTSPIRRYADMMAHRLVHAALDSKETPYKQSEVETICDHINEVTKRAKQFQKQSKVLSWGMKLKDKPVVVHGMVQKVSDKEVTLHIPGMRGLPKSCKELELNLLNVCSKPSFSKDRDTDRDILTLHWQRRIYSSTAFYHRPRYQRLKKFDCQRIDPHQRSVFQQLLKWQNVTKEIVSERHPKHLSKAFKNTDTPDVDMIKNVPACFNTELDVSSEVPKGTNIVHQKCNFSMTFNHAQVVAIQLHAEPERGIFVPSIQLLDMTRNVKCCLQHVQNPVKVFTRNATTSTKQVYVSATDYIRTWLPLVTMEAATKAVENDPAVINDLHVVFEQNGGMFSLRKSFCEKRDISLSTGYLESLLMGKVKNDDNEEDEVIEYVTSPDYLCIRCEVTKQGHLVTDRRTDQAPSERKFWIGHARVDKIKKMRTKGKINVHFELTKTSPRPYQSMFDGSEGVQCCVELIQKTDDERRTETVLKFLEKASPLAKGIALGPGKKLPKLDSRHTEEAKKLGDKLDIKGLPPNNADQKDALKQSLCKSFSLIQGPPGTGKTRTAVNLLELFCRINRSIVENGGERKQIVFCGPSNKSVDVAAKKLLQTLGDSAPKCVRMYGSSLENIDYPIPGKVFATRHSQVDTRPDPDLRSISLHELIRMEGKPYAEKIRACDKAFENEVNAEYIDFFKIKEYRKILSEASTEELKTHEIIFCTTAVATSPRLLVPCRGKIFQLVMDEAGMCTEPQSISAIIATLAQQVVLIGDHKQLRPVVKSTQSKNLGMESSLFERYSQRTSFLSSQYRMNPKICDFPSKQFYKSKLTSEKSKSWEVIEPLKMWLEPQIPLVFCHVEGIEECLTVSTEEGNQQSRSNKAEIDQVVKVVEHMIKREAVQPHDINVMSQYNSQCHSIRDHLKKKGFSVRENQEGESGHGINVNTVVASQGGEWDYVVFSTVRSLPHYRIEPNPTLGWCQQNLGFITDEHQINVALTRARKGLIIIGNKNLLRCEPKVWKQLVQYYERNHVMVDGYTFPRGPKKQNHKARDFSHQTSEEFLANVDIDSE</sequence>
<dbReference type="SUPFAM" id="SSF52540">
    <property type="entry name" value="P-loop containing nucleoside triphosphate hydrolases"/>
    <property type="match status" value="1"/>
</dbReference>
<comment type="caution">
    <text evidence="7">The sequence shown here is derived from an EMBL/GenBank/DDBJ whole genome shotgun (WGS) entry which is preliminary data.</text>
</comment>
<evidence type="ECO:0000256" key="5">
    <source>
        <dbReference type="ARBA" id="ARBA00022840"/>
    </source>
</evidence>
<dbReference type="Proteomes" id="UP001186944">
    <property type="component" value="Unassembled WGS sequence"/>
</dbReference>
<dbReference type="GO" id="GO:0043139">
    <property type="term" value="F:5'-3' DNA helicase activity"/>
    <property type="evidence" value="ECO:0007669"/>
    <property type="project" value="TreeGrafter"/>
</dbReference>
<dbReference type="Pfam" id="PF00773">
    <property type="entry name" value="RNB"/>
    <property type="match status" value="1"/>
</dbReference>
<evidence type="ECO:0000256" key="4">
    <source>
        <dbReference type="ARBA" id="ARBA00022806"/>
    </source>
</evidence>
<dbReference type="SUPFAM" id="SSF50249">
    <property type="entry name" value="Nucleic acid-binding proteins"/>
    <property type="match status" value="1"/>
</dbReference>
<dbReference type="EMBL" id="VSWD01000010">
    <property type="protein sequence ID" value="KAK3090383.1"/>
    <property type="molecule type" value="Genomic_DNA"/>
</dbReference>
<evidence type="ECO:0000313" key="7">
    <source>
        <dbReference type="EMBL" id="KAK3090383.1"/>
    </source>
</evidence>
<dbReference type="GO" id="GO:0005524">
    <property type="term" value="F:ATP binding"/>
    <property type="evidence" value="ECO:0007669"/>
    <property type="project" value="UniProtKB-KW"/>
</dbReference>
<dbReference type="InterPro" id="IPR041677">
    <property type="entry name" value="DNA2/NAM7_AAA_11"/>
</dbReference>
<keyword evidence="3" id="KW-0378">Hydrolase</keyword>
<feature type="domain" description="RNB" evidence="6">
    <location>
        <begin position="318"/>
        <end position="691"/>
    </location>
</feature>
<dbReference type="InterPro" id="IPR001900">
    <property type="entry name" value="RNase_II/R"/>
</dbReference>
<dbReference type="Pfam" id="PF13086">
    <property type="entry name" value="AAA_11"/>
    <property type="match status" value="1"/>
</dbReference>
<dbReference type="Pfam" id="PF13087">
    <property type="entry name" value="AAA_12"/>
    <property type="match status" value="1"/>
</dbReference>
<dbReference type="InterPro" id="IPR047187">
    <property type="entry name" value="SF1_C_Upf1"/>
</dbReference>
<reference evidence="7" key="1">
    <citation type="submission" date="2019-08" db="EMBL/GenBank/DDBJ databases">
        <title>The improved chromosome-level genome for the pearl oyster Pinctada fucata martensii using PacBio sequencing and Hi-C.</title>
        <authorList>
            <person name="Zheng Z."/>
        </authorList>
    </citation>
    <scope>NUCLEOTIDE SEQUENCE</scope>
    <source>
        <strain evidence="7">ZZ-2019</strain>
        <tissue evidence="7">Adductor muscle</tissue>
    </source>
</reference>
<evidence type="ECO:0000256" key="3">
    <source>
        <dbReference type="ARBA" id="ARBA00022801"/>
    </source>
</evidence>
<proteinExistence type="inferred from homology"/>
<dbReference type="GO" id="GO:0003723">
    <property type="term" value="F:RNA binding"/>
    <property type="evidence" value="ECO:0007669"/>
    <property type="project" value="InterPro"/>
</dbReference>
<dbReference type="InterPro" id="IPR041679">
    <property type="entry name" value="DNA2/NAM7-like_C"/>
</dbReference>
<name>A0AA88XRL3_PINIB</name>
<keyword evidence="5" id="KW-0067">ATP-binding</keyword>
<dbReference type="FunFam" id="3.40.50.300:FF:001313">
    <property type="entry name" value="Helicase with zinc finger domain 2"/>
    <property type="match status" value="1"/>
</dbReference>
<dbReference type="InterPro" id="IPR027417">
    <property type="entry name" value="P-loop_NTPase"/>
</dbReference>
<dbReference type="Pfam" id="PF25049">
    <property type="entry name" value="OB_HELZ2"/>
    <property type="match status" value="1"/>
</dbReference>
<dbReference type="GO" id="GO:0016787">
    <property type="term" value="F:hydrolase activity"/>
    <property type="evidence" value="ECO:0007669"/>
    <property type="project" value="UniProtKB-KW"/>
</dbReference>
<organism evidence="7 8">
    <name type="scientific">Pinctada imbricata</name>
    <name type="common">Atlantic pearl-oyster</name>
    <name type="synonym">Pinctada martensii</name>
    <dbReference type="NCBI Taxonomy" id="66713"/>
    <lineage>
        <taxon>Eukaryota</taxon>
        <taxon>Metazoa</taxon>
        <taxon>Spiralia</taxon>
        <taxon>Lophotrochozoa</taxon>
        <taxon>Mollusca</taxon>
        <taxon>Bivalvia</taxon>
        <taxon>Autobranchia</taxon>
        <taxon>Pteriomorphia</taxon>
        <taxon>Pterioida</taxon>
        <taxon>Pterioidea</taxon>
        <taxon>Pteriidae</taxon>
        <taxon>Pinctada</taxon>
    </lineage>
</organism>
<evidence type="ECO:0000259" key="6">
    <source>
        <dbReference type="SMART" id="SM00955"/>
    </source>
</evidence>
<dbReference type="InterPro" id="IPR050534">
    <property type="entry name" value="Coronavir_polyprotein_1ab"/>
</dbReference>
<dbReference type="InterPro" id="IPR022966">
    <property type="entry name" value="RNase_II/R_CS"/>
</dbReference>
<evidence type="ECO:0000256" key="1">
    <source>
        <dbReference type="ARBA" id="ARBA00007913"/>
    </source>
</evidence>
<keyword evidence="4" id="KW-0347">Helicase</keyword>
<dbReference type="GO" id="GO:0004540">
    <property type="term" value="F:RNA nuclease activity"/>
    <property type="evidence" value="ECO:0007669"/>
    <property type="project" value="InterPro"/>
</dbReference>
<comment type="similarity">
    <text evidence="1">Belongs to the DNA2/NAM7 helicase family.</text>
</comment>
<dbReference type="Gene3D" id="3.40.50.300">
    <property type="entry name" value="P-loop containing nucleotide triphosphate hydrolases"/>
    <property type="match status" value="2"/>
</dbReference>
<dbReference type="PANTHER" id="PTHR43788:SF16">
    <property type="entry name" value="HELICASE WITH ZINC FINGER 2"/>
    <property type="match status" value="1"/>
</dbReference>
<dbReference type="SMART" id="SM00955">
    <property type="entry name" value="RNB"/>
    <property type="match status" value="1"/>
</dbReference>
<evidence type="ECO:0000313" key="8">
    <source>
        <dbReference type="Proteomes" id="UP001186944"/>
    </source>
</evidence>
<accession>A0AA88XRL3</accession>
<evidence type="ECO:0000256" key="2">
    <source>
        <dbReference type="ARBA" id="ARBA00022741"/>
    </source>
</evidence>
<dbReference type="CDD" id="cd18808">
    <property type="entry name" value="SF1_C_Upf1"/>
    <property type="match status" value="1"/>
</dbReference>
<dbReference type="InterPro" id="IPR056787">
    <property type="entry name" value="OB_HELZ2"/>
</dbReference>
<protein>
    <recommendedName>
        <fullName evidence="6">RNB domain-containing protein</fullName>
    </recommendedName>
</protein>
<dbReference type="InterPro" id="IPR012340">
    <property type="entry name" value="NA-bd_OB-fold"/>
</dbReference>
<gene>
    <name evidence="7" type="ORF">FSP39_011392</name>
</gene>
<dbReference type="PROSITE" id="PS01175">
    <property type="entry name" value="RIBONUCLEASE_II"/>
    <property type="match status" value="1"/>
</dbReference>